<gene>
    <name evidence="4" type="primary">STRC</name>
</gene>
<evidence type="ECO:0000256" key="2">
    <source>
        <dbReference type="ARBA" id="ARBA00023180"/>
    </source>
</evidence>
<reference evidence="4" key="2">
    <citation type="submission" date="2025-09" db="UniProtKB">
        <authorList>
            <consortium name="Ensembl"/>
        </authorList>
    </citation>
    <scope>IDENTIFICATION</scope>
</reference>
<dbReference type="GO" id="GO:0032426">
    <property type="term" value="C:stereocilium tip"/>
    <property type="evidence" value="ECO:0007669"/>
    <property type="project" value="TreeGrafter"/>
</dbReference>
<sequence>MELLACFSVSALPVLWDLLQREKSAIPTMTSYSQAYLHMPQKTSSQAGKLQVSIGKRSRGHLEPSVQRIQALEDSWPAAGLGPGHARHVLRSLVNQSVQDGEEQVRRLGPLACFLSPEELQSLVPLSDPMGPVERGLLECAANGTLSPEGRVAYELLGVLRSSGGAVLSPRELQVWAPLFPQLGLRFLQELSEPQLRAMLPVLQGASVTPAQAVLLLGRLLPRHDLLQLDSLALLANRRHYRELPWSEQQAQFLWKKMQVPTNLTLRNLQALGTLAGGMSCEFLQQINSMVDFLEVVHMIYQLPTRVRGSLRACIWAELQRRMAMPEPEWTTLGPELNGLDSKLLLDLPIQLMDRLSNESIMLVVELVQRAPEQLLALTPLHQAALAERALQNLAPKETPLSGEVLETLGPLVGFLGIESTRQIPLQILLSHLSQLQGFCLGETFATELGWLLLQESVLGKPELWSQDEVEQAGCLVFTLSTEAISLIPREALGPETLERLLEKQQSWEQSRIGQLCRGPQLAAKKAALVAGVVRPAAEDLPEPVPNCADVRGTFPAAWSATQIAEMKLSDFEDCLTLFAGDPGLGPEELQAAMGKAKQVIVGSPPVRPEQILQPVGADPSGLGVLSTLGQIDGWSLPLSFLRQSGGMWSTWTSFIDSAGFTLCDAARGAPQHISSWKFSQAALFLGTLHLQCSEEQLEVLIFTEIGTIDRWGAGLLLVQVAGIPDLALPALLQGQIQGLTPLAISVIPPPKFASHQLSSLTSAQAVAVTPEQMAFLSPEQRRAVAWAQHEGKESPEQQGRSTAWGLQDWSRPSWSLVLTISFLGHLL</sequence>
<accession>A0A2K5LBW1</accession>
<dbReference type="InterPro" id="IPR048992">
    <property type="entry name" value="Stereocilin_LRR"/>
</dbReference>
<dbReference type="GO" id="GO:0060091">
    <property type="term" value="C:kinocilium"/>
    <property type="evidence" value="ECO:0007669"/>
    <property type="project" value="TreeGrafter"/>
</dbReference>
<evidence type="ECO:0000259" key="3">
    <source>
        <dbReference type="Pfam" id="PF21058"/>
    </source>
</evidence>
<reference evidence="4" key="1">
    <citation type="submission" date="2025-08" db="UniProtKB">
        <authorList>
            <consortium name="Ensembl"/>
        </authorList>
    </citation>
    <scope>IDENTIFICATION</scope>
</reference>
<dbReference type="Ensembl" id="ENSCATT00000034509.1">
    <property type="protein sequence ID" value="ENSCATP00000010397.1"/>
    <property type="gene ID" value="ENSCATG00000029454.1"/>
</dbReference>
<proteinExistence type="predicted"/>
<dbReference type="Pfam" id="PF21058">
    <property type="entry name" value="Stereocilin"/>
    <property type="match status" value="1"/>
</dbReference>
<dbReference type="Bgee" id="ENSCATG00000029454">
    <property type="expression patterns" value="Expressed in cerebellum and 3 other cell types or tissues"/>
</dbReference>
<name>A0A2K5LBW1_CERAT</name>
<keyword evidence="5" id="KW-1185">Reference proteome</keyword>
<dbReference type="GO" id="GO:0009986">
    <property type="term" value="C:cell surface"/>
    <property type="evidence" value="ECO:0007669"/>
    <property type="project" value="TreeGrafter"/>
</dbReference>
<protein>
    <submittedName>
        <fullName evidence="4">Stereocilin</fullName>
    </submittedName>
</protein>
<organism evidence="4 5">
    <name type="scientific">Cercocebus atys</name>
    <name type="common">Sooty mangabey</name>
    <name type="synonym">Cercocebus torquatus atys</name>
    <dbReference type="NCBI Taxonomy" id="9531"/>
    <lineage>
        <taxon>Eukaryota</taxon>
        <taxon>Metazoa</taxon>
        <taxon>Chordata</taxon>
        <taxon>Craniata</taxon>
        <taxon>Vertebrata</taxon>
        <taxon>Euteleostomi</taxon>
        <taxon>Mammalia</taxon>
        <taxon>Eutheria</taxon>
        <taxon>Euarchontoglires</taxon>
        <taxon>Primates</taxon>
        <taxon>Haplorrhini</taxon>
        <taxon>Catarrhini</taxon>
        <taxon>Cercopithecidae</taxon>
        <taxon>Cercopithecinae</taxon>
        <taxon>Cercocebus</taxon>
    </lineage>
</organism>
<dbReference type="GO" id="GO:0007160">
    <property type="term" value="P:cell-matrix adhesion"/>
    <property type="evidence" value="ECO:0007669"/>
    <property type="project" value="TreeGrafter"/>
</dbReference>
<dbReference type="Proteomes" id="UP000233060">
    <property type="component" value="Unassembled WGS sequence"/>
</dbReference>
<feature type="domain" description="Stereocilin LRR" evidence="3">
    <location>
        <begin position="66"/>
        <end position="233"/>
    </location>
</feature>
<dbReference type="PANTHER" id="PTHR23412">
    <property type="entry name" value="STEREOCILIN RELATED"/>
    <property type="match status" value="1"/>
</dbReference>
<dbReference type="PANTHER" id="PTHR23412:SF14">
    <property type="entry name" value="STEREOCILIN-RELATED"/>
    <property type="match status" value="1"/>
</dbReference>
<dbReference type="InterPro" id="IPR026664">
    <property type="entry name" value="Stereocilin-rel"/>
</dbReference>
<dbReference type="GeneTree" id="ENSGT00950000182957"/>
<evidence type="ECO:0000313" key="5">
    <source>
        <dbReference type="Proteomes" id="UP000233060"/>
    </source>
</evidence>
<dbReference type="AlphaFoldDB" id="A0A2K5LBW1"/>
<keyword evidence="2" id="KW-0325">Glycoprotein</keyword>
<evidence type="ECO:0000313" key="4">
    <source>
        <dbReference type="Ensembl" id="ENSCATP00000010397.1"/>
    </source>
</evidence>
<evidence type="ECO:0000256" key="1">
    <source>
        <dbReference type="ARBA" id="ARBA00022729"/>
    </source>
</evidence>
<keyword evidence="1" id="KW-0732">Signal</keyword>